<accession>A0A1B4FJ09</accession>
<name>A0A1B4FJ09_9BURK</name>
<dbReference type="Proteomes" id="UP000062519">
    <property type="component" value="Chromosome 1"/>
</dbReference>
<evidence type="ECO:0000313" key="1">
    <source>
        <dbReference type="EMBL" id="AOJ03572.1"/>
    </source>
</evidence>
<sequence>MASPTAHKIMIVRHAEKSTGDDAPYGVNAKGEQDVEALTVFGWQRAGALAVLFAPSRGSLQSAGLATPDCLFAAAVAKHAKSERPIDTITPLAHKLGLAICDTYTKGQEKALAEAAVASKGSVLIAWQHEDIPTIADAIPLGKDTVPQKWPDDRFDLVWVFDLDAASGKYRFSQVPQLLLKGDRNSVIE</sequence>
<gene>
    <name evidence="1" type="ORF">WS70_10870</name>
</gene>
<evidence type="ECO:0008006" key="3">
    <source>
        <dbReference type="Google" id="ProtNLM"/>
    </source>
</evidence>
<keyword evidence="2" id="KW-1185">Reference proteome</keyword>
<dbReference type="AlphaFoldDB" id="A0A1B4FJ09"/>
<evidence type="ECO:0000313" key="2">
    <source>
        <dbReference type="Proteomes" id="UP000062519"/>
    </source>
</evidence>
<reference evidence="1 2" key="1">
    <citation type="submission" date="2015-12" db="EMBL/GenBank/DDBJ databases">
        <title>Diversity of Burkholderia near neighbor genomes.</title>
        <authorList>
            <person name="Sahl J."/>
            <person name="Wagner D."/>
            <person name="Keim P."/>
        </authorList>
    </citation>
    <scope>NUCLEOTIDE SEQUENCE [LARGE SCALE GENOMIC DNA]</scope>
    <source>
        <strain evidence="1 2">BDU6</strain>
    </source>
</reference>
<proteinExistence type="predicted"/>
<organism evidence="1 2">
    <name type="scientific">Burkholderia mayonis</name>
    <dbReference type="NCBI Taxonomy" id="1385591"/>
    <lineage>
        <taxon>Bacteria</taxon>
        <taxon>Pseudomonadati</taxon>
        <taxon>Pseudomonadota</taxon>
        <taxon>Betaproteobacteria</taxon>
        <taxon>Burkholderiales</taxon>
        <taxon>Burkholderiaceae</taxon>
        <taxon>Burkholderia</taxon>
        <taxon>pseudomallei group</taxon>
    </lineage>
</organism>
<protein>
    <recommendedName>
        <fullName evidence="3">Histidine phosphatase family protein</fullName>
    </recommendedName>
</protein>
<dbReference type="RefSeq" id="WP_059473343.1">
    <property type="nucleotide sequence ID" value="NZ_CP013386.1"/>
</dbReference>
<dbReference type="EMBL" id="CP013386">
    <property type="protein sequence ID" value="AOJ03572.1"/>
    <property type="molecule type" value="Genomic_DNA"/>
</dbReference>
<dbReference type="KEGG" id="buu:WS70_10870"/>